<name>A0A501WTT3_9RHOB</name>
<dbReference type="GO" id="GO:0015031">
    <property type="term" value="P:protein transport"/>
    <property type="evidence" value="ECO:0007669"/>
    <property type="project" value="InterPro"/>
</dbReference>
<dbReference type="InterPro" id="IPR058781">
    <property type="entry name" value="HH_AprE-like"/>
</dbReference>
<dbReference type="PRINTS" id="PR01490">
    <property type="entry name" value="RTXTOXIND"/>
</dbReference>
<dbReference type="PANTHER" id="PTHR30386:SF17">
    <property type="entry name" value="ALKALINE PROTEASE SECRETION PROTEIN APRE"/>
    <property type="match status" value="1"/>
</dbReference>
<protein>
    <recommendedName>
        <fullName evidence="9">Membrane fusion protein (MFP) family protein</fullName>
    </recommendedName>
</protein>
<sequence>MRHDPHHRRWRRQGLRAARRGAEGPCAQLRAGGRAHRREHGAGGSAGMNEKKSNWHLSRFLIGGYVVLAVMVFGLGAWAAVAKISGAVVIGGSLEVEGNRQVVQHPNGGVIEALNVRDGDEVRKGDVLVELEGDSMITELGIVEGQWFEILARKGRLAAERDGQDTITYDDEIASRAKDSPKIAELLKSQQQQFEARRKLNEDESNQITERQKQIQKEIDGLLAVQTANVEQVRLVKQEVTQQQTLLDKGLTEIGKLLALQRTLADLQGTAGQVEANIAENRGKIAELEINRVQIDSKTREEAISELRDLEFREIELREKRTDLKEQIGKLRLRAPVDGVIYGNTADTLRGVIRAAEPIMYVVPKDAPLIVRGHVLPTAIDQVHVGQEANLRFSAFDSRTTPELKGHILSISADAVEDKARGTRYYTADIQIDDHERDKIANRKLLPGMPVEAFIGTSERSPLSYFVKPFTDYFARAFQET</sequence>
<dbReference type="SUPFAM" id="SSF51230">
    <property type="entry name" value="Single hybrid motif"/>
    <property type="match status" value="1"/>
</dbReference>
<feature type="domain" description="AprE-like beta-barrel" evidence="13">
    <location>
        <begin position="369"/>
        <end position="457"/>
    </location>
</feature>
<evidence type="ECO:0000313" key="14">
    <source>
        <dbReference type="EMBL" id="TPE53143.1"/>
    </source>
</evidence>
<evidence type="ECO:0000256" key="8">
    <source>
        <dbReference type="ARBA" id="ARBA00023136"/>
    </source>
</evidence>
<evidence type="ECO:0000256" key="9">
    <source>
        <dbReference type="RuleBase" id="RU365093"/>
    </source>
</evidence>
<feature type="coiled-coil region" evidence="10">
    <location>
        <begin position="271"/>
        <end position="327"/>
    </location>
</feature>
<dbReference type="OrthoDB" id="9810980at2"/>
<keyword evidence="6 9" id="KW-0812">Transmembrane</keyword>
<evidence type="ECO:0000256" key="7">
    <source>
        <dbReference type="ARBA" id="ARBA00022989"/>
    </source>
</evidence>
<dbReference type="Gene3D" id="2.40.30.170">
    <property type="match status" value="1"/>
</dbReference>
<evidence type="ECO:0000256" key="5">
    <source>
        <dbReference type="ARBA" id="ARBA00022519"/>
    </source>
</evidence>
<evidence type="ECO:0000256" key="6">
    <source>
        <dbReference type="ARBA" id="ARBA00022692"/>
    </source>
</evidence>
<feature type="domain" description="AprE-like long alpha-helical hairpin" evidence="12">
    <location>
        <begin position="139"/>
        <end position="326"/>
    </location>
</feature>
<keyword evidence="8 9" id="KW-0472">Membrane</keyword>
<keyword evidence="5 9" id="KW-0997">Cell inner membrane</keyword>
<accession>A0A501WTT3</accession>
<dbReference type="EMBL" id="VFRP01000002">
    <property type="protein sequence ID" value="TPE53143.1"/>
    <property type="molecule type" value="Genomic_DNA"/>
</dbReference>
<dbReference type="InterPro" id="IPR050739">
    <property type="entry name" value="MFP"/>
</dbReference>
<organism evidence="14 15">
    <name type="scientific">Amaricoccus solimangrovi</name>
    <dbReference type="NCBI Taxonomy" id="2589815"/>
    <lineage>
        <taxon>Bacteria</taxon>
        <taxon>Pseudomonadati</taxon>
        <taxon>Pseudomonadota</taxon>
        <taxon>Alphaproteobacteria</taxon>
        <taxon>Rhodobacterales</taxon>
        <taxon>Paracoccaceae</taxon>
        <taxon>Amaricoccus</taxon>
    </lineage>
</organism>
<dbReference type="Pfam" id="PF25994">
    <property type="entry name" value="HH_AprE"/>
    <property type="match status" value="1"/>
</dbReference>
<evidence type="ECO:0000256" key="11">
    <source>
        <dbReference type="SAM" id="MobiDB-lite"/>
    </source>
</evidence>
<gene>
    <name evidence="14" type="ORF">FJM51_03725</name>
</gene>
<dbReference type="PANTHER" id="PTHR30386">
    <property type="entry name" value="MEMBRANE FUSION SUBUNIT OF EMRAB-TOLC MULTIDRUG EFFLUX PUMP"/>
    <property type="match status" value="1"/>
</dbReference>
<feature type="compositionally biased region" description="Basic residues" evidence="11">
    <location>
        <begin position="1"/>
        <end position="19"/>
    </location>
</feature>
<evidence type="ECO:0000256" key="1">
    <source>
        <dbReference type="ARBA" id="ARBA00004377"/>
    </source>
</evidence>
<keyword evidence="15" id="KW-1185">Reference proteome</keyword>
<evidence type="ECO:0000256" key="3">
    <source>
        <dbReference type="ARBA" id="ARBA00022448"/>
    </source>
</evidence>
<feature type="transmembrane region" description="Helical" evidence="9">
    <location>
        <begin position="60"/>
        <end position="81"/>
    </location>
</feature>
<dbReference type="InterPro" id="IPR058982">
    <property type="entry name" value="Beta-barrel_AprE"/>
</dbReference>
<dbReference type="InterPro" id="IPR010129">
    <property type="entry name" value="T1SS_HlyD"/>
</dbReference>
<keyword evidence="7 9" id="KW-1133">Transmembrane helix</keyword>
<feature type="region of interest" description="Disordered" evidence="11">
    <location>
        <begin position="1"/>
        <end position="49"/>
    </location>
</feature>
<keyword evidence="10" id="KW-0175">Coiled coil</keyword>
<comment type="similarity">
    <text evidence="2 9">Belongs to the membrane fusion protein (MFP) (TC 8.A.1) family.</text>
</comment>
<evidence type="ECO:0000259" key="13">
    <source>
        <dbReference type="Pfam" id="PF26002"/>
    </source>
</evidence>
<dbReference type="AlphaFoldDB" id="A0A501WTT3"/>
<dbReference type="Proteomes" id="UP000319255">
    <property type="component" value="Unassembled WGS sequence"/>
</dbReference>
<evidence type="ECO:0000256" key="4">
    <source>
        <dbReference type="ARBA" id="ARBA00022475"/>
    </source>
</evidence>
<comment type="caution">
    <text evidence="14">The sequence shown here is derived from an EMBL/GenBank/DDBJ whole genome shotgun (WGS) entry which is preliminary data.</text>
</comment>
<keyword evidence="4 9" id="KW-1003">Cell membrane</keyword>
<dbReference type="NCBIfam" id="TIGR01843">
    <property type="entry name" value="type_I_hlyD"/>
    <property type="match status" value="1"/>
</dbReference>
<evidence type="ECO:0000259" key="12">
    <source>
        <dbReference type="Pfam" id="PF25994"/>
    </source>
</evidence>
<comment type="subcellular location">
    <subcellularLocation>
        <location evidence="1 9">Cell inner membrane</location>
        <topology evidence="1 9">Single-pass membrane protein</topology>
    </subcellularLocation>
</comment>
<reference evidence="14 15" key="1">
    <citation type="submission" date="2019-06" db="EMBL/GenBank/DDBJ databases">
        <title>A novel bacterium of genus Amaricoccus, isolated from marine sediment.</title>
        <authorList>
            <person name="Huang H."/>
            <person name="Mo K."/>
            <person name="Hu Y."/>
        </authorList>
    </citation>
    <scope>NUCLEOTIDE SEQUENCE [LARGE SCALE GENOMIC DNA]</scope>
    <source>
        <strain evidence="14 15">HB172011</strain>
    </source>
</reference>
<evidence type="ECO:0000256" key="10">
    <source>
        <dbReference type="SAM" id="Coils"/>
    </source>
</evidence>
<dbReference type="GO" id="GO:0005886">
    <property type="term" value="C:plasma membrane"/>
    <property type="evidence" value="ECO:0007669"/>
    <property type="project" value="UniProtKB-SubCell"/>
</dbReference>
<evidence type="ECO:0000256" key="2">
    <source>
        <dbReference type="ARBA" id="ARBA00009477"/>
    </source>
</evidence>
<dbReference type="Gene3D" id="2.40.50.100">
    <property type="match status" value="1"/>
</dbReference>
<dbReference type="Pfam" id="PF26002">
    <property type="entry name" value="Beta-barrel_AprE"/>
    <property type="match status" value="1"/>
</dbReference>
<evidence type="ECO:0000313" key="15">
    <source>
        <dbReference type="Proteomes" id="UP000319255"/>
    </source>
</evidence>
<dbReference type="InterPro" id="IPR011053">
    <property type="entry name" value="Single_hybrid_motif"/>
</dbReference>
<keyword evidence="3 9" id="KW-0813">Transport</keyword>
<proteinExistence type="inferred from homology"/>